<dbReference type="OrthoDB" id="9808669at2"/>
<gene>
    <name evidence="14" type="primary">fabF</name>
    <name evidence="14" type="ORF">C4900_09815</name>
</gene>
<dbReference type="Pfam" id="PF00109">
    <property type="entry name" value="ketoacyl-synt"/>
    <property type="match status" value="1"/>
</dbReference>
<reference evidence="14 15" key="1">
    <citation type="submission" date="2018-02" db="EMBL/GenBank/DDBJ databases">
        <title>Insights into the biology of acidophilic members of the Acidiferrobacteraceae family derived from comparative genomic analyses.</title>
        <authorList>
            <person name="Issotta F."/>
            <person name="Thyssen C."/>
            <person name="Mena C."/>
            <person name="Moya A."/>
            <person name="Bellenberg S."/>
            <person name="Sproer C."/>
            <person name="Covarrubias P.C."/>
            <person name="Sand W."/>
            <person name="Quatrini R."/>
            <person name="Vera M."/>
        </authorList>
    </citation>
    <scope>NUCLEOTIDE SEQUENCE [LARGE SCALE GENOMIC DNA]</scope>
    <source>
        <strain evidence="15">m-1</strain>
    </source>
</reference>
<dbReference type="EC" id="2.3.1.179" evidence="3 11"/>
<dbReference type="GO" id="GO:0006633">
    <property type="term" value="P:fatty acid biosynthetic process"/>
    <property type="evidence" value="ECO:0007669"/>
    <property type="project" value="UniProtKB-UniRule"/>
</dbReference>
<evidence type="ECO:0000256" key="8">
    <source>
        <dbReference type="ARBA" id="ARBA00023098"/>
    </source>
</evidence>
<evidence type="ECO:0000256" key="6">
    <source>
        <dbReference type="ARBA" id="ARBA00022679"/>
    </source>
</evidence>
<evidence type="ECO:0000256" key="3">
    <source>
        <dbReference type="ARBA" id="ARBA00012356"/>
    </source>
</evidence>
<dbReference type="InterPro" id="IPR014030">
    <property type="entry name" value="Ketoacyl_synth_N"/>
</dbReference>
<comment type="pathway">
    <text evidence="1 11">Lipid metabolism; fatty acid biosynthesis.</text>
</comment>
<dbReference type="InterPro" id="IPR000794">
    <property type="entry name" value="Beta-ketoacyl_synthase"/>
</dbReference>
<feature type="region of interest" description="Disordered" evidence="13">
    <location>
        <begin position="205"/>
        <end position="224"/>
    </location>
</feature>
<evidence type="ECO:0000313" key="15">
    <source>
        <dbReference type="Proteomes" id="UP000253250"/>
    </source>
</evidence>
<dbReference type="InterPro" id="IPR017568">
    <property type="entry name" value="3-oxoacyl-ACP_synth-2"/>
</dbReference>
<dbReference type="NCBIfam" id="NF005589">
    <property type="entry name" value="PRK07314.1"/>
    <property type="match status" value="1"/>
</dbReference>
<dbReference type="EMBL" id="PSYR01000002">
    <property type="protein sequence ID" value="RCN56148.1"/>
    <property type="molecule type" value="Genomic_DNA"/>
</dbReference>
<dbReference type="Pfam" id="PF02801">
    <property type="entry name" value="Ketoacyl-synt_C"/>
    <property type="match status" value="1"/>
</dbReference>
<protein>
    <recommendedName>
        <fullName evidence="4 11">3-oxoacyl-[acyl-carrier-protein] synthase 2</fullName>
        <ecNumber evidence="3 11">2.3.1.179</ecNumber>
    </recommendedName>
</protein>
<evidence type="ECO:0000256" key="7">
    <source>
        <dbReference type="ARBA" id="ARBA00022832"/>
    </source>
</evidence>
<dbReference type="GO" id="GO:0004315">
    <property type="term" value="F:3-oxoacyl-[acyl-carrier-protein] synthase activity"/>
    <property type="evidence" value="ECO:0007669"/>
    <property type="project" value="UniProtKB-UniRule"/>
</dbReference>
<keyword evidence="5 11" id="KW-0444">Lipid biosynthesis</keyword>
<dbReference type="NCBIfam" id="NF004970">
    <property type="entry name" value="PRK06333.1"/>
    <property type="match status" value="1"/>
</dbReference>
<evidence type="ECO:0000256" key="13">
    <source>
        <dbReference type="SAM" id="MobiDB-lite"/>
    </source>
</evidence>
<keyword evidence="7" id="KW-0276">Fatty acid metabolism</keyword>
<name>A0A1C2FY67_9GAMM</name>
<dbReference type="NCBIfam" id="TIGR03150">
    <property type="entry name" value="fabF"/>
    <property type="match status" value="1"/>
</dbReference>
<comment type="catalytic activity">
    <reaction evidence="11">
        <text>(9Z)-hexadecenoyl-[ACP] + malonyl-[ACP] + H(+) = 3-oxo-(11Z)-octadecenoyl-[ACP] + holo-[ACP] + CO2</text>
        <dbReference type="Rhea" id="RHEA:55040"/>
        <dbReference type="Rhea" id="RHEA-COMP:9623"/>
        <dbReference type="Rhea" id="RHEA-COMP:9685"/>
        <dbReference type="Rhea" id="RHEA-COMP:10800"/>
        <dbReference type="Rhea" id="RHEA-COMP:14074"/>
        <dbReference type="ChEBI" id="CHEBI:15378"/>
        <dbReference type="ChEBI" id="CHEBI:16526"/>
        <dbReference type="ChEBI" id="CHEBI:64479"/>
        <dbReference type="ChEBI" id="CHEBI:78449"/>
        <dbReference type="ChEBI" id="CHEBI:83989"/>
        <dbReference type="ChEBI" id="CHEBI:138538"/>
        <dbReference type="EC" id="2.3.1.179"/>
    </reaction>
</comment>
<comment type="function">
    <text evidence="11">Involved in the type II fatty acid elongation cycle. Catalyzes the elongation of a wide range of acyl-ACP by the addition of two carbons from malonyl-ACP to an acyl acceptor. Can efficiently catalyze the conversion of palmitoleoyl-ACP (cis-hexadec-9-enoyl-ACP) to cis-vaccenoyl-ACP (cis-octadec-11-enoyl-ACP), an essential step in the thermal regulation of fatty acid composition.</text>
</comment>
<dbReference type="InterPro" id="IPR016039">
    <property type="entry name" value="Thiolase-like"/>
</dbReference>
<organism evidence="14 15">
    <name type="scientific">Acidiferrobacter thiooxydans</name>
    <dbReference type="NCBI Taxonomy" id="163359"/>
    <lineage>
        <taxon>Bacteria</taxon>
        <taxon>Pseudomonadati</taxon>
        <taxon>Pseudomonadota</taxon>
        <taxon>Gammaproteobacteria</taxon>
        <taxon>Acidiferrobacterales</taxon>
        <taxon>Acidiferrobacteraceae</taxon>
        <taxon>Acidiferrobacter</taxon>
    </lineage>
</organism>
<evidence type="ECO:0000256" key="10">
    <source>
        <dbReference type="ARBA" id="ARBA00023315"/>
    </source>
</evidence>
<dbReference type="PROSITE" id="PS52004">
    <property type="entry name" value="KS3_2"/>
    <property type="match status" value="1"/>
</dbReference>
<keyword evidence="9 11" id="KW-0275">Fatty acid biosynthesis</keyword>
<keyword evidence="6 11" id="KW-0808">Transferase</keyword>
<keyword evidence="15" id="KW-1185">Reference proteome</keyword>
<evidence type="ECO:0000256" key="4">
    <source>
        <dbReference type="ARBA" id="ARBA00014657"/>
    </source>
</evidence>
<comment type="caution">
    <text evidence="14">The sequence shown here is derived from an EMBL/GenBank/DDBJ whole genome shotgun (WGS) entry which is preliminary data.</text>
</comment>
<proteinExistence type="inferred from homology"/>
<comment type="catalytic activity">
    <reaction evidence="11">
        <text>a fatty acyl-[ACP] + malonyl-[ACP] + H(+) = a 3-oxoacyl-[ACP] + holo-[ACP] + CO2</text>
        <dbReference type="Rhea" id="RHEA:22836"/>
        <dbReference type="Rhea" id="RHEA-COMP:9623"/>
        <dbReference type="Rhea" id="RHEA-COMP:9685"/>
        <dbReference type="Rhea" id="RHEA-COMP:9916"/>
        <dbReference type="Rhea" id="RHEA-COMP:14125"/>
        <dbReference type="ChEBI" id="CHEBI:15378"/>
        <dbReference type="ChEBI" id="CHEBI:16526"/>
        <dbReference type="ChEBI" id="CHEBI:64479"/>
        <dbReference type="ChEBI" id="CHEBI:78449"/>
        <dbReference type="ChEBI" id="CHEBI:78776"/>
        <dbReference type="ChEBI" id="CHEBI:138651"/>
    </reaction>
</comment>
<evidence type="ECO:0000256" key="5">
    <source>
        <dbReference type="ARBA" id="ARBA00022516"/>
    </source>
</evidence>
<dbReference type="STRING" id="163359.A9R16_03680"/>
<dbReference type="Gene3D" id="3.40.47.10">
    <property type="match status" value="1"/>
</dbReference>
<evidence type="ECO:0000256" key="11">
    <source>
        <dbReference type="PIRNR" id="PIRNR000447"/>
    </source>
</evidence>
<dbReference type="RefSeq" id="WP_065971965.1">
    <property type="nucleotide sequence ID" value="NZ_CP080624.1"/>
</dbReference>
<dbReference type="InterPro" id="IPR018201">
    <property type="entry name" value="Ketoacyl_synth_AS"/>
</dbReference>
<sequence length="413" mass="43636">MNKRRVVITGLGAVTPLGLNVADNWRRITAGESGIGAVTQFDASGFPSTIAGEVRGFDTSAFLSEKEARKMDRFIQLGMAAGVEAVKDAGIIVTDANAERIGCYIGSGIGGVHTIEETMRQYLEKGARRISPFYIPMSIINMISGNLSILYGFKGPNLSIVTACATSTHAIGEAGRIVEYGDADVMIAGGAEASVTPTSMAGFGNARALSSRNDDPTRASRPWDRDRDGFVLSEGGAVVVLEELEHARARGARIYAELLGFGMSGDAYHMTSPPEDGDGAARCMRYALRNAGVDIADVSYINAHGTSTPLGDRAETVAIKHVFGDRAKKLAVSSTKSMTGHLLGAAGAIEAIYTALAICEQVAPPTINLDQPSEDCDLDYIPHTAREMPISYALSNSFGFGGTNGTLVLGRFR</sequence>
<dbReference type="AlphaFoldDB" id="A0A1C2FY67"/>
<comment type="similarity">
    <text evidence="2 11 12">Belongs to the thiolase-like superfamily. Beta-ketoacyl-ACP synthases family.</text>
</comment>
<evidence type="ECO:0000256" key="12">
    <source>
        <dbReference type="RuleBase" id="RU003694"/>
    </source>
</evidence>
<feature type="compositionally biased region" description="Basic and acidic residues" evidence="13">
    <location>
        <begin position="212"/>
        <end position="224"/>
    </location>
</feature>
<dbReference type="Proteomes" id="UP000253250">
    <property type="component" value="Unassembled WGS sequence"/>
</dbReference>
<dbReference type="InterPro" id="IPR020841">
    <property type="entry name" value="PKS_Beta-ketoAc_synthase_dom"/>
</dbReference>
<dbReference type="InterPro" id="IPR014031">
    <property type="entry name" value="Ketoacyl_synth_C"/>
</dbReference>
<dbReference type="PANTHER" id="PTHR11712">
    <property type="entry name" value="POLYKETIDE SYNTHASE-RELATED"/>
    <property type="match status" value="1"/>
</dbReference>
<dbReference type="PROSITE" id="PS00606">
    <property type="entry name" value="KS3_1"/>
    <property type="match status" value="1"/>
</dbReference>
<dbReference type="SMART" id="SM00825">
    <property type="entry name" value="PKS_KS"/>
    <property type="match status" value="1"/>
</dbReference>
<dbReference type="PIRSF" id="PIRSF000447">
    <property type="entry name" value="KAS_II"/>
    <property type="match status" value="1"/>
</dbReference>
<evidence type="ECO:0000256" key="1">
    <source>
        <dbReference type="ARBA" id="ARBA00005194"/>
    </source>
</evidence>
<dbReference type="FunFam" id="3.40.47.10:FF:000009">
    <property type="entry name" value="3-oxoacyl-[acyl-carrier-protein] synthase 2"/>
    <property type="match status" value="1"/>
</dbReference>
<dbReference type="UniPathway" id="UPA00094"/>
<evidence type="ECO:0000313" key="14">
    <source>
        <dbReference type="EMBL" id="RCN56148.1"/>
    </source>
</evidence>
<keyword evidence="8" id="KW-0443">Lipid metabolism</keyword>
<dbReference type="CDD" id="cd00834">
    <property type="entry name" value="KAS_I_II"/>
    <property type="match status" value="1"/>
</dbReference>
<dbReference type="GO" id="GO:0005829">
    <property type="term" value="C:cytosol"/>
    <property type="evidence" value="ECO:0007669"/>
    <property type="project" value="TreeGrafter"/>
</dbReference>
<evidence type="ECO:0000256" key="9">
    <source>
        <dbReference type="ARBA" id="ARBA00023160"/>
    </source>
</evidence>
<accession>A0A1C2FY67</accession>
<evidence type="ECO:0000256" key="2">
    <source>
        <dbReference type="ARBA" id="ARBA00008467"/>
    </source>
</evidence>
<dbReference type="SUPFAM" id="SSF53901">
    <property type="entry name" value="Thiolase-like"/>
    <property type="match status" value="2"/>
</dbReference>
<keyword evidence="10 11" id="KW-0012">Acyltransferase</keyword>
<dbReference type="PANTHER" id="PTHR11712:SF336">
    <property type="entry name" value="3-OXOACYL-[ACYL-CARRIER-PROTEIN] SYNTHASE, MITOCHONDRIAL"/>
    <property type="match status" value="1"/>
</dbReference>